<dbReference type="AlphaFoldDB" id="A0AAQ4DA30"/>
<sequence length="172" mass="19637">MVHAKCTLIRVHGKDGHHCTPRPYHVSPLTRSLRDALWLSEEVSALLRRRYFNCTHLNPSYERCSVPYSCCKANKSEAEKPPGADLTASLYCGRDVLNLSDHDAWYRVHMEGCTDAANRYIKENVMMLGGGCLVVVIVLSFIDMITNTVIDEIDSIRKFYDKVEEAMKKRKK</sequence>
<keyword evidence="7" id="KW-1185">Reference proteome</keyword>
<dbReference type="Proteomes" id="UP001321473">
    <property type="component" value="Unassembled WGS sequence"/>
</dbReference>
<dbReference type="GO" id="GO:0016020">
    <property type="term" value="C:membrane"/>
    <property type="evidence" value="ECO:0007669"/>
    <property type="project" value="UniProtKB-SubCell"/>
</dbReference>
<evidence type="ECO:0000313" key="7">
    <source>
        <dbReference type="Proteomes" id="UP001321473"/>
    </source>
</evidence>
<keyword evidence="2 5" id="KW-0812">Transmembrane</keyword>
<evidence type="ECO:0000256" key="4">
    <source>
        <dbReference type="ARBA" id="ARBA00023136"/>
    </source>
</evidence>
<keyword evidence="3 5" id="KW-1133">Transmembrane helix</keyword>
<dbReference type="InterPro" id="IPR018499">
    <property type="entry name" value="Tetraspanin/Peripherin"/>
</dbReference>
<keyword evidence="4 5" id="KW-0472">Membrane</keyword>
<comment type="subcellular location">
    <subcellularLocation>
        <location evidence="1">Membrane</location>
        <topology evidence="1">Multi-pass membrane protein</topology>
    </subcellularLocation>
</comment>
<gene>
    <name evidence="6" type="ORF">V5799_003046</name>
</gene>
<reference evidence="6 7" key="1">
    <citation type="journal article" date="2023" name="Arcadia Sci">
        <title>De novo assembly of a long-read Amblyomma americanum tick genome.</title>
        <authorList>
            <person name="Chou S."/>
            <person name="Poskanzer K.E."/>
            <person name="Rollins M."/>
            <person name="Thuy-Boun P.S."/>
        </authorList>
    </citation>
    <scope>NUCLEOTIDE SEQUENCE [LARGE SCALE GENOMIC DNA]</scope>
    <source>
        <strain evidence="6">F_SG_1</strain>
        <tissue evidence="6">Salivary glands</tissue>
    </source>
</reference>
<evidence type="ECO:0000256" key="1">
    <source>
        <dbReference type="ARBA" id="ARBA00004141"/>
    </source>
</evidence>
<protein>
    <submittedName>
        <fullName evidence="6">Uncharacterized protein</fullName>
    </submittedName>
</protein>
<evidence type="ECO:0000256" key="2">
    <source>
        <dbReference type="ARBA" id="ARBA00022692"/>
    </source>
</evidence>
<name>A0AAQ4DA30_AMBAM</name>
<dbReference type="Pfam" id="PF00335">
    <property type="entry name" value="Tetraspanin"/>
    <property type="match status" value="1"/>
</dbReference>
<evidence type="ECO:0000313" key="6">
    <source>
        <dbReference type="EMBL" id="KAK8759320.1"/>
    </source>
</evidence>
<accession>A0AAQ4DA30</accession>
<evidence type="ECO:0000256" key="5">
    <source>
        <dbReference type="SAM" id="Phobius"/>
    </source>
</evidence>
<comment type="caution">
    <text evidence="6">The sequence shown here is derived from an EMBL/GenBank/DDBJ whole genome shotgun (WGS) entry which is preliminary data.</text>
</comment>
<proteinExistence type="predicted"/>
<dbReference type="EMBL" id="JARKHS020033177">
    <property type="protein sequence ID" value="KAK8759320.1"/>
    <property type="molecule type" value="Genomic_DNA"/>
</dbReference>
<feature type="transmembrane region" description="Helical" evidence="5">
    <location>
        <begin position="125"/>
        <end position="142"/>
    </location>
</feature>
<evidence type="ECO:0000256" key="3">
    <source>
        <dbReference type="ARBA" id="ARBA00022989"/>
    </source>
</evidence>
<organism evidence="6 7">
    <name type="scientific">Amblyomma americanum</name>
    <name type="common">Lone star tick</name>
    <dbReference type="NCBI Taxonomy" id="6943"/>
    <lineage>
        <taxon>Eukaryota</taxon>
        <taxon>Metazoa</taxon>
        <taxon>Ecdysozoa</taxon>
        <taxon>Arthropoda</taxon>
        <taxon>Chelicerata</taxon>
        <taxon>Arachnida</taxon>
        <taxon>Acari</taxon>
        <taxon>Parasitiformes</taxon>
        <taxon>Ixodida</taxon>
        <taxon>Ixodoidea</taxon>
        <taxon>Ixodidae</taxon>
        <taxon>Amblyomminae</taxon>
        <taxon>Amblyomma</taxon>
    </lineage>
</organism>